<gene>
    <name evidence="1" type="ORF">OXH55_17705</name>
</gene>
<dbReference type="RefSeq" id="WP_268051462.1">
    <property type="nucleotide sequence ID" value="NZ_JAPQES010000007.1"/>
</dbReference>
<accession>A0ABT4CTT3</accession>
<evidence type="ECO:0000313" key="1">
    <source>
        <dbReference type="EMBL" id="MCY6372467.1"/>
    </source>
</evidence>
<evidence type="ECO:0000313" key="2">
    <source>
        <dbReference type="Proteomes" id="UP001079657"/>
    </source>
</evidence>
<dbReference type="EMBL" id="JAPQES010000007">
    <property type="protein sequence ID" value="MCY6372467.1"/>
    <property type="molecule type" value="Genomic_DNA"/>
</dbReference>
<organism evidence="1 2">
    <name type="scientific">Clostridium ganghwense</name>
    <dbReference type="NCBI Taxonomy" id="312089"/>
    <lineage>
        <taxon>Bacteria</taxon>
        <taxon>Bacillati</taxon>
        <taxon>Bacillota</taxon>
        <taxon>Clostridia</taxon>
        <taxon>Eubacteriales</taxon>
        <taxon>Clostridiaceae</taxon>
        <taxon>Clostridium</taxon>
    </lineage>
</organism>
<protein>
    <submittedName>
        <fullName evidence="1">Uncharacterized protein</fullName>
    </submittedName>
</protein>
<dbReference type="Proteomes" id="UP001079657">
    <property type="component" value="Unassembled WGS sequence"/>
</dbReference>
<name>A0ABT4CTT3_9CLOT</name>
<sequence length="57" mass="6793">MYQKRPSEIIKIEDDYVAYCLDEAISEFIIRIENEETPRFIDNNTKKDNPGLKLLMK</sequence>
<reference evidence="1" key="1">
    <citation type="submission" date="2022-12" db="EMBL/GenBank/DDBJ databases">
        <authorList>
            <person name="Wang J."/>
        </authorList>
    </citation>
    <scope>NUCLEOTIDE SEQUENCE</scope>
    <source>
        <strain evidence="1">HY-42-06</strain>
    </source>
</reference>
<keyword evidence="2" id="KW-1185">Reference proteome</keyword>
<proteinExistence type="predicted"/>
<comment type="caution">
    <text evidence="1">The sequence shown here is derived from an EMBL/GenBank/DDBJ whole genome shotgun (WGS) entry which is preliminary data.</text>
</comment>